<evidence type="ECO:0000256" key="6">
    <source>
        <dbReference type="ARBA" id="ARBA00011702"/>
    </source>
</evidence>
<comment type="catalytic activity">
    <reaction evidence="2">
        <text>a 1,2-diacyl-sn-glycero-3-phosphocholine + H2O = a 1-acyl-sn-glycero-3-phosphocholine + a fatty acid + H(+)</text>
        <dbReference type="Rhea" id="RHEA:15801"/>
        <dbReference type="ChEBI" id="CHEBI:15377"/>
        <dbReference type="ChEBI" id="CHEBI:15378"/>
        <dbReference type="ChEBI" id="CHEBI:28868"/>
        <dbReference type="ChEBI" id="CHEBI:57643"/>
        <dbReference type="ChEBI" id="CHEBI:58168"/>
        <dbReference type="EC" id="3.1.1.4"/>
    </reaction>
</comment>
<comment type="cofactor">
    <cofactor evidence="3">
        <name>Ca(2+)</name>
        <dbReference type="ChEBI" id="CHEBI:29108"/>
    </cofactor>
</comment>
<dbReference type="InterPro" id="IPR003187">
    <property type="entry name" value="PLipase_A1"/>
</dbReference>
<dbReference type="EC" id="3.1.1.4" evidence="8"/>
<dbReference type="EC" id="3.1.1.32" evidence="7"/>
<evidence type="ECO:0000256" key="10">
    <source>
        <dbReference type="ARBA" id="ARBA00022692"/>
    </source>
</evidence>
<evidence type="ECO:0000256" key="19">
    <source>
        <dbReference type="ARBA" id="ARBA00032375"/>
    </source>
</evidence>
<gene>
    <name evidence="21" type="ORF">GCM10011532_08590</name>
</gene>
<keyword evidence="11" id="KW-0479">Metal-binding</keyword>
<feature type="signal peptide" evidence="20">
    <location>
        <begin position="1"/>
        <end position="22"/>
    </location>
</feature>
<dbReference type="PRINTS" id="PR01486">
    <property type="entry name" value="PHPHLIPASEA1"/>
</dbReference>
<evidence type="ECO:0000256" key="20">
    <source>
        <dbReference type="SAM" id="SignalP"/>
    </source>
</evidence>
<evidence type="ECO:0000256" key="7">
    <source>
        <dbReference type="ARBA" id="ARBA00013179"/>
    </source>
</evidence>
<comment type="catalytic activity">
    <reaction evidence="1">
        <text>a 1,2-diacyl-sn-glycero-3-phosphocholine + H2O = a 2-acyl-sn-glycero-3-phosphocholine + a fatty acid + H(+)</text>
        <dbReference type="Rhea" id="RHEA:18689"/>
        <dbReference type="ChEBI" id="CHEBI:15377"/>
        <dbReference type="ChEBI" id="CHEBI:15378"/>
        <dbReference type="ChEBI" id="CHEBI:28868"/>
        <dbReference type="ChEBI" id="CHEBI:57643"/>
        <dbReference type="ChEBI" id="CHEBI:57875"/>
        <dbReference type="EC" id="3.1.1.32"/>
    </reaction>
</comment>
<organism evidence="21 22">
    <name type="scientific">Christiangramia forsetii</name>
    <dbReference type="NCBI Taxonomy" id="411153"/>
    <lineage>
        <taxon>Bacteria</taxon>
        <taxon>Pseudomonadati</taxon>
        <taxon>Bacteroidota</taxon>
        <taxon>Flavobacteriia</taxon>
        <taxon>Flavobacteriales</taxon>
        <taxon>Flavobacteriaceae</taxon>
        <taxon>Christiangramia</taxon>
    </lineage>
</organism>
<dbReference type="PANTHER" id="PTHR40457">
    <property type="entry name" value="PHOSPHOLIPASE A1"/>
    <property type="match status" value="1"/>
</dbReference>
<keyword evidence="17" id="KW-0472">Membrane</keyword>
<evidence type="ECO:0000256" key="2">
    <source>
        <dbReference type="ARBA" id="ARBA00001604"/>
    </source>
</evidence>
<feature type="chain" id="PRO_5046651965" description="Phosphatidylcholine 1-acylhydrolase" evidence="20">
    <location>
        <begin position="23"/>
        <end position="277"/>
    </location>
</feature>
<comment type="caution">
    <text evidence="21">The sequence shown here is derived from an EMBL/GenBank/DDBJ whole genome shotgun (WGS) entry which is preliminary data.</text>
</comment>
<dbReference type="Gene3D" id="2.40.230.10">
    <property type="entry name" value="Phospholipase A1"/>
    <property type="match status" value="1"/>
</dbReference>
<evidence type="ECO:0000256" key="16">
    <source>
        <dbReference type="ARBA" id="ARBA00023098"/>
    </source>
</evidence>
<evidence type="ECO:0000256" key="17">
    <source>
        <dbReference type="ARBA" id="ARBA00023136"/>
    </source>
</evidence>
<keyword evidence="12 20" id="KW-0732">Signal</keyword>
<dbReference type="EMBL" id="BMIX01000002">
    <property type="protein sequence ID" value="GGG27484.1"/>
    <property type="molecule type" value="Genomic_DNA"/>
</dbReference>
<evidence type="ECO:0000313" key="22">
    <source>
        <dbReference type="Proteomes" id="UP000605733"/>
    </source>
</evidence>
<keyword evidence="18" id="KW-0998">Cell outer membrane</keyword>
<keyword evidence="15" id="KW-0442">Lipid degradation</keyword>
<keyword evidence="16" id="KW-0443">Lipid metabolism</keyword>
<evidence type="ECO:0000256" key="11">
    <source>
        <dbReference type="ARBA" id="ARBA00022723"/>
    </source>
</evidence>
<keyword evidence="14" id="KW-0106">Calcium</keyword>
<evidence type="ECO:0000256" key="15">
    <source>
        <dbReference type="ARBA" id="ARBA00022963"/>
    </source>
</evidence>
<keyword evidence="9" id="KW-1134">Transmembrane beta strand</keyword>
<keyword evidence="22" id="KW-1185">Reference proteome</keyword>
<dbReference type="SUPFAM" id="SSF56931">
    <property type="entry name" value="Outer membrane phospholipase A (OMPLA)"/>
    <property type="match status" value="1"/>
</dbReference>
<comment type="similarity">
    <text evidence="5">Belongs to the phospholipase A1 family.</text>
</comment>
<keyword evidence="10" id="KW-0812">Transmembrane</keyword>
<evidence type="ECO:0000256" key="13">
    <source>
        <dbReference type="ARBA" id="ARBA00022801"/>
    </source>
</evidence>
<reference evidence="22" key="1">
    <citation type="journal article" date="2019" name="Int. J. Syst. Evol. Microbiol.">
        <title>The Global Catalogue of Microorganisms (GCM) 10K type strain sequencing project: providing services to taxonomists for standard genome sequencing and annotation.</title>
        <authorList>
            <consortium name="The Broad Institute Genomics Platform"/>
            <consortium name="The Broad Institute Genome Sequencing Center for Infectious Disease"/>
            <person name="Wu L."/>
            <person name="Ma J."/>
        </authorList>
    </citation>
    <scope>NUCLEOTIDE SEQUENCE [LARGE SCALE GENOMIC DNA]</scope>
    <source>
        <strain evidence="22">CGMCC 1.15422</strain>
    </source>
</reference>
<dbReference type="Pfam" id="PF02253">
    <property type="entry name" value="PLA1"/>
    <property type="match status" value="1"/>
</dbReference>
<keyword evidence="13" id="KW-0378">Hydrolase</keyword>
<dbReference type="RefSeq" id="WP_011707972.1">
    <property type="nucleotide sequence ID" value="NZ_BMIX01000002.1"/>
</dbReference>
<comment type="subunit">
    <text evidence="6">Homodimer; dimerization is reversible, and the dimeric form is the active one.</text>
</comment>
<evidence type="ECO:0000256" key="12">
    <source>
        <dbReference type="ARBA" id="ARBA00022729"/>
    </source>
</evidence>
<accession>A0ABQ1WEJ6</accession>
<name>A0ABQ1WEJ6_9FLAO</name>
<evidence type="ECO:0000256" key="4">
    <source>
        <dbReference type="ARBA" id="ARBA00004571"/>
    </source>
</evidence>
<evidence type="ECO:0000256" key="8">
    <source>
        <dbReference type="ARBA" id="ARBA00013278"/>
    </source>
</evidence>
<evidence type="ECO:0000256" key="1">
    <source>
        <dbReference type="ARBA" id="ARBA00000111"/>
    </source>
</evidence>
<evidence type="ECO:0000256" key="9">
    <source>
        <dbReference type="ARBA" id="ARBA00022452"/>
    </source>
</evidence>
<protein>
    <recommendedName>
        <fullName evidence="19">Phosphatidylcholine 1-acylhydrolase</fullName>
        <ecNumber evidence="7">3.1.1.32</ecNumber>
        <ecNumber evidence="8">3.1.1.4</ecNumber>
    </recommendedName>
</protein>
<sequence>MNKIFSSFVLIGLTFLSSNSFAQGITKKSVDSIIKEASAFSIHKDNYFISGIPLNQEINKTTADAKYQISFKQLMTRNSLPGDTYLFLTYTQKAFWNIYENSSPFQELNFNPAVGLGKPIYNQEKHLSGIASLMLAHESNGRDSIFSRSWNSVRLKYSTLLSPRTTFTVETWIPFLYKDGNPDLFDYLGPAEINVEQVFIPKKLTAELMLRKGLEWNWQGAYRARIFYRPFKMSNQYFMLEWFNGYAESLINYREHVNMLRIGYVIKTKELDILKKQ</sequence>
<comment type="subcellular location">
    <subcellularLocation>
        <location evidence="4">Cell outer membrane</location>
        <topology evidence="4">Multi-pass membrane protein</topology>
    </subcellularLocation>
</comment>
<evidence type="ECO:0000313" key="21">
    <source>
        <dbReference type="EMBL" id="GGG27484.1"/>
    </source>
</evidence>
<dbReference type="PANTHER" id="PTHR40457:SF1">
    <property type="entry name" value="PHOSPHOLIPASE A1"/>
    <property type="match status" value="1"/>
</dbReference>
<evidence type="ECO:0000256" key="5">
    <source>
        <dbReference type="ARBA" id="ARBA00010525"/>
    </source>
</evidence>
<proteinExistence type="inferred from homology"/>
<evidence type="ECO:0000256" key="18">
    <source>
        <dbReference type="ARBA" id="ARBA00023237"/>
    </source>
</evidence>
<dbReference type="Proteomes" id="UP000605733">
    <property type="component" value="Unassembled WGS sequence"/>
</dbReference>
<evidence type="ECO:0000256" key="14">
    <source>
        <dbReference type="ARBA" id="ARBA00022837"/>
    </source>
</evidence>
<evidence type="ECO:0000256" key="3">
    <source>
        <dbReference type="ARBA" id="ARBA00001913"/>
    </source>
</evidence>
<dbReference type="InterPro" id="IPR036541">
    <property type="entry name" value="PLipase_A1_sf"/>
</dbReference>